<evidence type="ECO:0000313" key="2">
    <source>
        <dbReference type="EMBL" id="GBB88714.1"/>
    </source>
</evidence>
<dbReference type="InterPro" id="IPR002156">
    <property type="entry name" value="RNaseH_domain"/>
</dbReference>
<dbReference type="Gene3D" id="3.30.420.10">
    <property type="entry name" value="Ribonuclease H-like superfamily/Ribonuclease H"/>
    <property type="match status" value="1"/>
</dbReference>
<dbReference type="Proteomes" id="UP000615446">
    <property type="component" value="Unassembled WGS sequence"/>
</dbReference>
<feature type="domain" description="RNase H type-1" evidence="1">
    <location>
        <begin position="42"/>
        <end position="188"/>
    </location>
</feature>
<reference evidence="2 4" key="1">
    <citation type="submission" date="2017-11" db="EMBL/GenBank/DDBJ databases">
        <title>The genome of Rhizophagus clarus HR1 reveals common genetic basis of auxotrophy among arbuscular mycorrhizal fungi.</title>
        <authorList>
            <person name="Kobayashi Y."/>
        </authorList>
    </citation>
    <scope>NUCLEOTIDE SEQUENCE [LARGE SCALE GENOMIC DNA]</scope>
    <source>
        <strain evidence="2 4">HR1</strain>
    </source>
</reference>
<protein>
    <submittedName>
        <fullName evidence="3">Ribonuclease H-like domain-containing protein</fullName>
    </submittedName>
</protein>
<dbReference type="InterPro" id="IPR036397">
    <property type="entry name" value="RNaseH_sf"/>
</dbReference>
<name>A0A2Z6QTZ1_9GLOM</name>
<gene>
    <name evidence="3" type="ORF">RCL2_000129900</name>
    <name evidence="2" type="ORF">RclHR1_01530002</name>
</gene>
<evidence type="ECO:0000313" key="3">
    <source>
        <dbReference type="EMBL" id="GES73784.1"/>
    </source>
</evidence>
<comment type="caution">
    <text evidence="2">The sequence shown here is derived from an EMBL/GenBank/DDBJ whole genome shotgun (WGS) entry which is preliminary data.</text>
</comment>
<dbReference type="Proteomes" id="UP000247702">
    <property type="component" value="Unassembled WGS sequence"/>
</dbReference>
<evidence type="ECO:0000259" key="1">
    <source>
        <dbReference type="PROSITE" id="PS50879"/>
    </source>
</evidence>
<evidence type="ECO:0000313" key="4">
    <source>
        <dbReference type="Proteomes" id="UP000247702"/>
    </source>
</evidence>
<dbReference type="GO" id="GO:0003676">
    <property type="term" value="F:nucleic acid binding"/>
    <property type="evidence" value="ECO:0007669"/>
    <property type="project" value="InterPro"/>
</dbReference>
<accession>A0A2Z6QTZ1</accession>
<dbReference type="InterPro" id="IPR012337">
    <property type="entry name" value="RNaseH-like_sf"/>
</dbReference>
<keyword evidence="4" id="KW-1185">Reference proteome</keyword>
<dbReference type="PROSITE" id="PS50879">
    <property type="entry name" value="RNASE_H_1"/>
    <property type="match status" value="1"/>
</dbReference>
<dbReference type="SUPFAM" id="SSF53098">
    <property type="entry name" value="Ribonuclease H-like"/>
    <property type="match status" value="1"/>
</dbReference>
<dbReference type="GO" id="GO:0004523">
    <property type="term" value="F:RNA-DNA hybrid ribonuclease activity"/>
    <property type="evidence" value="ECO:0007669"/>
    <property type="project" value="InterPro"/>
</dbReference>
<dbReference type="Pfam" id="PF00075">
    <property type="entry name" value="RNase_H"/>
    <property type="match status" value="1"/>
</dbReference>
<sequence>MTNTFNNPPFNSSLHSCKFLDLFFLDSNSSITLNQIAHLISNQTNITFYTDGSCFTDHSTTPSMGLRWIITNLPDLNLDELCFSCKANKFPSSTKAEALALASALAVCPPHASVIINTDSKCIIDTFNYLRSKLPTRKLSKSHNYLIWQAVFKIIQSHHLSVILVKVKAHSNDQFNDKADVLANQGRSSQSYIDIRPTSVNLNAYYSWNLPTKLNLEKVTPLVIDRNIRHAIADITSFQWINKFLAHHRITDIRNASYNNAIDWKFTREWFNHNPVDDSPTSRKLTKFRAWQIKNCSNLLPTMDIMAKYNPDLFKDHPLCWHCSATPETNSHLWLCPIILKRIKPLLKQLTLRFIAIVQASADTLVIDISNTFRTNPIFGWSFKSNDHTLPATTDHAFYLTCRGFCTNVFTSIFTKFFIGKLCRKSNQLLLKLFSELSLFLNKLFGNHEI</sequence>
<organism evidence="2 4">
    <name type="scientific">Rhizophagus clarus</name>
    <dbReference type="NCBI Taxonomy" id="94130"/>
    <lineage>
        <taxon>Eukaryota</taxon>
        <taxon>Fungi</taxon>
        <taxon>Fungi incertae sedis</taxon>
        <taxon>Mucoromycota</taxon>
        <taxon>Glomeromycotina</taxon>
        <taxon>Glomeromycetes</taxon>
        <taxon>Glomerales</taxon>
        <taxon>Glomeraceae</taxon>
        <taxon>Rhizophagus</taxon>
    </lineage>
</organism>
<dbReference type="OrthoDB" id="2433898at2759"/>
<dbReference type="AlphaFoldDB" id="A0A2Z6QTZ1"/>
<dbReference type="EMBL" id="BEXD01000591">
    <property type="protein sequence ID" value="GBB88714.1"/>
    <property type="molecule type" value="Genomic_DNA"/>
</dbReference>
<dbReference type="EMBL" id="BLAL01000011">
    <property type="protein sequence ID" value="GES73784.1"/>
    <property type="molecule type" value="Genomic_DNA"/>
</dbReference>
<reference evidence="3" key="2">
    <citation type="submission" date="2019-10" db="EMBL/GenBank/DDBJ databases">
        <title>Conservation and host-specific expression of non-tandemly repeated heterogenous ribosome RNA gene in arbuscular mycorrhizal fungi.</title>
        <authorList>
            <person name="Maeda T."/>
            <person name="Kobayashi Y."/>
            <person name="Nakagawa T."/>
            <person name="Ezawa T."/>
            <person name="Yamaguchi K."/>
            <person name="Bino T."/>
            <person name="Nishimoto Y."/>
            <person name="Shigenobu S."/>
            <person name="Kawaguchi M."/>
        </authorList>
    </citation>
    <scope>NUCLEOTIDE SEQUENCE</scope>
    <source>
        <strain evidence="3">HR1</strain>
    </source>
</reference>
<proteinExistence type="predicted"/>